<proteinExistence type="predicted"/>
<feature type="region of interest" description="Disordered" evidence="1">
    <location>
        <begin position="364"/>
        <end position="384"/>
    </location>
</feature>
<evidence type="ECO:0000313" key="2">
    <source>
        <dbReference type="EMBL" id="CAE1307897.1"/>
    </source>
</evidence>
<reference evidence="2" key="1">
    <citation type="submission" date="2021-01" db="EMBL/GenBank/DDBJ databases">
        <authorList>
            <person name="Li R."/>
            <person name="Bekaert M."/>
        </authorList>
    </citation>
    <scope>NUCLEOTIDE SEQUENCE</scope>
    <source>
        <strain evidence="2">Farmed</strain>
    </source>
</reference>
<accession>A0A812DPN8</accession>
<dbReference type="Proteomes" id="UP000597762">
    <property type="component" value="Unassembled WGS sequence"/>
</dbReference>
<keyword evidence="3" id="KW-1185">Reference proteome</keyword>
<dbReference type="AlphaFoldDB" id="A0A812DPN8"/>
<feature type="compositionally biased region" description="Basic residues" evidence="1">
    <location>
        <begin position="1"/>
        <end position="13"/>
    </location>
</feature>
<protein>
    <submittedName>
        <fullName evidence="2">Uncharacterized protein</fullName>
    </submittedName>
</protein>
<name>A0A812DPN8_ACAPH</name>
<evidence type="ECO:0000313" key="3">
    <source>
        <dbReference type="Proteomes" id="UP000597762"/>
    </source>
</evidence>
<evidence type="ECO:0000256" key="1">
    <source>
        <dbReference type="SAM" id="MobiDB-lite"/>
    </source>
</evidence>
<organism evidence="2 3">
    <name type="scientific">Acanthosepion pharaonis</name>
    <name type="common">Pharaoh cuttlefish</name>
    <name type="synonym">Sepia pharaonis</name>
    <dbReference type="NCBI Taxonomy" id="158019"/>
    <lineage>
        <taxon>Eukaryota</taxon>
        <taxon>Metazoa</taxon>
        <taxon>Spiralia</taxon>
        <taxon>Lophotrochozoa</taxon>
        <taxon>Mollusca</taxon>
        <taxon>Cephalopoda</taxon>
        <taxon>Coleoidea</taxon>
        <taxon>Decapodiformes</taxon>
        <taxon>Sepiida</taxon>
        <taxon>Sepiina</taxon>
        <taxon>Sepiidae</taxon>
        <taxon>Acanthosepion</taxon>
    </lineage>
</organism>
<feature type="region of interest" description="Disordered" evidence="1">
    <location>
        <begin position="1"/>
        <end position="26"/>
    </location>
</feature>
<sequence length="384" mass="43103">MAKKKKVKCKRKTTKENSAKTFDNPIKKHIKQLNEMDNSLPTPGTSSEKYPEQKISLITQSRVTNAPIKEIAVEMLSNLQQKQILFNRNIRKERYNELQRLLMQSLLSSSPCSSVEKAKPAAMISAKRALIKTTSLASKGSLKTDSEKETGIDEKQLNLSGFNDAKSLLIQNDILLKLDENPQQKSASTGKSPESMDIVQNLDHSRGQHSALDSVNVPTPCENQPIDHAGDSAPLNTNKLKLMTCKKFFHCQQTEQNKHHVSSCIIVANEPLFRETCKSVPGFSGDCVDSVESTIKKKQIYQTQDSLDFLEYLDQSNTTDVSSSFWDSHNKFYTWNKTAFKDTSSDSENSPLWVPLSNLPPPPTKPCLDAIPSPPEKLYPRKLY</sequence>
<dbReference type="EMBL" id="CAHIKZ030004150">
    <property type="protein sequence ID" value="CAE1307897.1"/>
    <property type="molecule type" value="Genomic_DNA"/>
</dbReference>
<comment type="caution">
    <text evidence="2">The sequence shown here is derived from an EMBL/GenBank/DDBJ whole genome shotgun (WGS) entry which is preliminary data.</text>
</comment>
<gene>
    <name evidence="2" type="ORF">SPHA_59873</name>
</gene>